<name>A0A315VSM3_GAMAF</name>
<dbReference type="EMBL" id="NHOQ01001200">
    <property type="protein sequence ID" value="PWA26169.1"/>
    <property type="molecule type" value="Genomic_DNA"/>
</dbReference>
<evidence type="ECO:0000313" key="2">
    <source>
        <dbReference type="EMBL" id="PWA26169.1"/>
    </source>
</evidence>
<feature type="compositionally biased region" description="Polar residues" evidence="1">
    <location>
        <begin position="159"/>
        <end position="173"/>
    </location>
</feature>
<organism evidence="2 3">
    <name type="scientific">Gambusia affinis</name>
    <name type="common">Western mosquitofish</name>
    <name type="synonym">Heterandria affinis</name>
    <dbReference type="NCBI Taxonomy" id="33528"/>
    <lineage>
        <taxon>Eukaryota</taxon>
        <taxon>Metazoa</taxon>
        <taxon>Chordata</taxon>
        <taxon>Craniata</taxon>
        <taxon>Vertebrata</taxon>
        <taxon>Euteleostomi</taxon>
        <taxon>Actinopterygii</taxon>
        <taxon>Neopterygii</taxon>
        <taxon>Teleostei</taxon>
        <taxon>Neoteleostei</taxon>
        <taxon>Acanthomorphata</taxon>
        <taxon>Ovalentaria</taxon>
        <taxon>Atherinomorphae</taxon>
        <taxon>Cyprinodontiformes</taxon>
        <taxon>Poeciliidae</taxon>
        <taxon>Poeciliinae</taxon>
        <taxon>Gambusia</taxon>
    </lineage>
</organism>
<evidence type="ECO:0000256" key="1">
    <source>
        <dbReference type="SAM" id="MobiDB-lite"/>
    </source>
</evidence>
<feature type="compositionally biased region" description="Polar residues" evidence="1">
    <location>
        <begin position="95"/>
        <end position="107"/>
    </location>
</feature>
<gene>
    <name evidence="2" type="ORF">CCH79_00019750</name>
</gene>
<dbReference type="AlphaFoldDB" id="A0A315VSM3"/>
<feature type="region of interest" description="Disordered" evidence="1">
    <location>
        <begin position="405"/>
        <end position="433"/>
    </location>
</feature>
<protein>
    <submittedName>
        <fullName evidence="2">Uncharacterized protein</fullName>
    </submittedName>
</protein>
<keyword evidence="3" id="KW-1185">Reference proteome</keyword>
<reference evidence="2 3" key="1">
    <citation type="journal article" date="2018" name="G3 (Bethesda)">
        <title>A High-Quality Reference Genome for the Invasive Mosquitofish Gambusia affinis Using a Chicago Library.</title>
        <authorList>
            <person name="Hoffberg S.L."/>
            <person name="Troendle N.J."/>
            <person name="Glenn T.C."/>
            <person name="Mahmud O."/>
            <person name="Louha S."/>
            <person name="Chalopin D."/>
            <person name="Bennetzen J.L."/>
            <person name="Mauricio R."/>
        </authorList>
    </citation>
    <scope>NUCLEOTIDE SEQUENCE [LARGE SCALE GENOMIC DNA]</scope>
    <source>
        <strain evidence="2">NE01/NJP1002.9</strain>
        <tissue evidence="2">Muscle</tissue>
    </source>
</reference>
<feature type="region of interest" description="Disordered" evidence="1">
    <location>
        <begin position="1"/>
        <end position="34"/>
    </location>
</feature>
<feature type="region of interest" description="Disordered" evidence="1">
    <location>
        <begin position="51"/>
        <end position="288"/>
    </location>
</feature>
<comment type="caution">
    <text evidence="2">The sequence shown here is derived from an EMBL/GenBank/DDBJ whole genome shotgun (WGS) entry which is preliminary data.</text>
</comment>
<proteinExistence type="predicted"/>
<evidence type="ECO:0000313" key="3">
    <source>
        <dbReference type="Proteomes" id="UP000250572"/>
    </source>
</evidence>
<feature type="compositionally biased region" description="Basic and acidic residues" evidence="1">
    <location>
        <begin position="9"/>
        <end position="18"/>
    </location>
</feature>
<dbReference type="Proteomes" id="UP000250572">
    <property type="component" value="Unassembled WGS sequence"/>
</dbReference>
<sequence>MDQDQDQDVSERVPLLREQKKRSKGQRSEDQHPIPTCLTWCCSFWYAFSTQRPDSPEARPVTGPETEPEYEPHSGSETISVYDPESVLVPEPENGLNSKAEPQSETLSGWEPGSELVPEPDTLLGFQHKSELVPGSGSIYEPELMSVPEPETLWRHEPNNQTISEPENSQSHSQRPDSPEPQTGPEAPSADKLYAELEPGSESKSLEEPDAGSGLEPNSEPELQPQTSSGCGSELVPEPDTRLGFEPNSDLVSGSETGSVDEPDSVSEPGGEGLEPLTAADPSASQRYKPDQVMDLTRYQMLRHCPGLKPRLNLNLHLRPHQDVNLDQNWYQNLTPCWDPILYLILRKSQNLQRSSAAEQQVSAWRRSVSSSPPGGSLNMALNPVQVFLHPGVDAVHPLTAAVLGPGPGHQAEHGPPPPRLHHERPPAVPQAGVSPTLEETRAKHVVCDVVADGAGSIAGLTFVLRDHWQLHVLQEVRGQWGRGGGSVGDPPTSN</sequence>
<accession>A0A315VSM3</accession>